<sequence>MIRITKIPLKVVDIFKKALNDTTITHLSQGSGVRLKRLMRGKCAKKSRMAVQAPYPAYKSSFNRRPDKRQRHPAYKSSFNRRPDKRQRHPAYKSRFNRRPDKRQRHPAYKKQL</sequence>
<dbReference type="EMBL" id="WHIY01000006">
    <property type="protein sequence ID" value="MPQ51205.1"/>
    <property type="molecule type" value="Genomic_DNA"/>
</dbReference>
<evidence type="ECO:0000256" key="1">
    <source>
        <dbReference type="SAM" id="MobiDB-lite"/>
    </source>
</evidence>
<evidence type="ECO:0000313" key="3">
    <source>
        <dbReference type="Proteomes" id="UP000475079"/>
    </source>
</evidence>
<feature type="compositionally biased region" description="Basic residues" evidence="1">
    <location>
        <begin position="83"/>
        <end position="113"/>
    </location>
</feature>
<accession>A0A6L5E8V5</accession>
<gene>
    <name evidence="2" type="ORF">GBB84_09820</name>
</gene>
<protein>
    <submittedName>
        <fullName evidence="2">Uncharacterized protein</fullName>
    </submittedName>
</protein>
<comment type="caution">
    <text evidence="2">The sequence shown here is derived from an EMBL/GenBank/DDBJ whole genome shotgun (WGS) entry which is preliminary data.</text>
</comment>
<dbReference type="AlphaFoldDB" id="A0A6L5E8V5"/>
<keyword evidence="3" id="KW-1185">Reference proteome</keyword>
<name>A0A6L5E8V5_9ENTR</name>
<organism evidence="2 3">
    <name type="scientific">Citrobacter telavivensis</name>
    <dbReference type="NCBI Taxonomy" id="2653932"/>
    <lineage>
        <taxon>Bacteria</taxon>
        <taxon>Pseudomonadati</taxon>
        <taxon>Pseudomonadota</taxon>
        <taxon>Gammaproteobacteria</taxon>
        <taxon>Enterobacterales</taxon>
        <taxon>Enterobacteriaceae</taxon>
        <taxon>Citrobacter</taxon>
    </lineage>
</organism>
<dbReference type="Proteomes" id="UP000475079">
    <property type="component" value="Unassembled WGS sequence"/>
</dbReference>
<reference evidence="2 3" key="1">
    <citation type="submission" date="2019-10" db="EMBL/GenBank/DDBJ databases">
        <title>Characterization of a new Citrobacter species.</title>
        <authorList>
            <person name="Goncalves Ribeiro T."/>
            <person name="Izdebski R."/>
            <person name="Urbanowicz P."/>
            <person name="Carmeli Y."/>
            <person name="Gniadkowski M."/>
            <person name="Peixe L."/>
        </authorList>
    </citation>
    <scope>NUCLEOTIDE SEQUENCE [LARGE SCALE GENOMIC DNA]</scope>
    <source>
        <strain evidence="2 3">NMI7905_11</strain>
    </source>
</reference>
<evidence type="ECO:0000313" key="2">
    <source>
        <dbReference type="EMBL" id="MPQ51205.1"/>
    </source>
</evidence>
<feature type="region of interest" description="Disordered" evidence="1">
    <location>
        <begin position="45"/>
        <end position="113"/>
    </location>
</feature>
<proteinExistence type="predicted"/>